<proteinExistence type="predicted"/>
<dbReference type="EMBL" id="PKSL01000416">
    <property type="protein sequence ID" value="POV94477.1"/>
    <property type="molecule type" value="Genomic_DNA"/>
</dbReference>
<feature type="non-terminal residue" evidence="1">
    <location>
        <position position="1"/>
    </location>
</feature>
<comment type="caution">
    <text evidence="1">The sequence shown here is derived from an EMBL/GenBank/DDBJ whole genome shotgun (WGS) entry which is preliminary data.</text>
</comment>
<dbReference type="GO" id="GO:0000225">
    <property type="term" value="F:N-acetylglucosaminylphosphatidylinositol deacetylase activity"/>
    <property type="evidence" value="ECO:0007669"/>
    <property type="project" value="TreeGrafter"/>
</dbReference>
<accession>A0A2S4UB13</accession>
<dbReference type="Proteomes" id="UP000239156">
    <property type="component" value="Unassembled WGS sequence"/>
</dbReference>
<evidence type="ECO:0000313" key="2">
    <source>
        <dbReference type="Proteomes" id="UP000239156"/>
    </source>
</evidence>
<reference evidence="1" key="1">
    <citation type="submission" date="2017-12" db="EMBL/GenBank/DDBJ databases">
        <title>Gene loss provides genomic basis for host adaptation in cereal stripe rust fungi.</title>
        <authorList>
            <person name="Xia C."/>
        </authorList>
    </citation>
    <scope>NUCLEOTIDE SEQUENCE [LARGE SCALE GENOMIC DNA]</scope>
    <source>
        <strain evidence="1">93-210</strain>
    </source>
</reference>
<name>A0A2S4UB13_9BASI</name>
<dbReference type="VEuPathDB" id="FungiDB:PSHT_15612"/>
<keyword evidence="2" id="KW-1185">Reference proteome</keyword>
<dbReference type="AlphaFoldDB" id="A0A2S4UB13"/>
<dbReference type="PANTHER" id="PTHR12993">
    <property type="entry name" value="N-ACETYLGLUCOSAMINYL-PHOSPHATIDYLINOSITOL DE-N-ACETYLASE-RELATED"/>
    <property type="match status" value="1"/>
</dbReference>
<protein>
    <submittedName>
        <fullName evidence="1">Uncharacterized protein</fullName>
    </submittedName>
</protein>
<dbReference type="InterPro" id="IPR003737">
    <property type="entry name" value="GlcNAc_PI_deacetylase-related"/>
</dbReference>
<gene>
    <name evidence="1" type="ORF">PSTT_16836</name>
</gene>
<dbReference type="PANTHER" id="PTHR12993:SF11">
    <property type="entry name" value="N-ACETYLGLUCOSAMINYL-PHOSPHATIDYLINOSITOL DE-N-ACETYLASE"/>
    <property type="match status" value="1"/>
</dbReference>
<sequence length="213" mass="24604">DWPPNGTNLNPDGLINLFQGGIAKGLGIKRAREMRALCWVFGIYSKHCMVLDHPDLPDSMLVWWPEKTILEFVKLYIDLWNTGADIYEFKHWLGLIQFLFIIIQIITFNHHGAIASALSEPQFPMMFMLRSRSLIEKYTSIILSVPFSLYRHNRNHESFLPELTHPKSHPTRDKKHLANIVVLIFKPTKYYKAEGPSISTFATSLVQKILVDL</sequence>
<organism evidence="1 2">
    <name type="scientific">Puccinia striiformis</name>
    <dbReference type="NCBI Taxonomy" id="27350"/>
    <lineage>
        <taxon>Eukaryota</taxon>
        <taxon>Fungi</taxon>
        <taxon>Dikarya</taxon>
        <taxon>Basidiomycota</taxon>
        <taxon>Pucciniomycotina</taxon>
        <taxon>Pucciniomycetes</taxon>
        <taxon>Pucciniales</taxon>
        <taxon>Pucciniaceae</taxon>
        <taxon>Puccinia</taxon>
    </lineage>
</organism>
<dbReference type="VEuPathDB" id="FungiDB:PSTT_16836"/>
<evidence type="ECO:0000313" key="1">
    <source>
        <dbReference type="EMBL" id="POV94477.1"/>
    </source>
</evidence>
<dbReference type="GO" id="GO:0005783">
    <property type="term" value="C:endoplasmic reticulum"/>
    <property type="evidence" value="ECO:0007669"/>
    <property type="project" value="TreeGrafter"/>
</dbReference>